<organism evidence="1 2">
    <name type="scientific">[Clostridium] methylpentosum DSM 5476</name>
    <dbReference type="NCBI Taxonomy" id="537013"/>
    <lineage>
        <taxon>Bacteria</taxon>
        <taxon>Bacillati</taxon>
        <taxon>Bacillota</taxon>
        <taxon>Clostridia</taxon>
        <taxon>Eubacteriales</taxon>
        <taxon>Oscillospiraceae</taxon>
        <taxon>Oscillospiraceae incertae sedis</taxon>
    </lineage>
</organism>
<sequence length="90" mass="9891">MENVVREQIVHPDDIHKNQMLYQHRSGDEKHNEKSTQLCRPVDMFGAASGWHPFAASQGWGDGQGAAGRAAKAVQQKVRQEKLAPSARGG</sequence>
<evidence type="ECO:0000313" key="2">
    <source>
        <dbReference type="Proteomes" id="UP000003340"/>
    </source>
</evidence>
<evidence type="ECO:0000313" key="1">
    <source>
        <dbReference type="EMBL" id="EEG28836.1"/>
    </source>
</evidence>
<dbReference type="Proteomes" id="UP000003340">
    <property type="component" value="Unassembled WGS sequence"/>
</dbReference>
<name>C0EI28_9FIRM</name>
<protein>
    <submittedName>
        <fullName evidence="1">Uncharacterized protein</fullName>
    </submittedName>
</protein>
<proteinExistence type="predicted"/>
<dbReference type="EMBL" id="ACEC01000124">
    <property type="protein sequence ID" value="EEG28836.1"/>
    <property type="molecule type" value="Genomic_DNA"/>
</dbReference>
<reference evidence="1 2" key="1">
    <citation type="submission" date="2009-01" db="EMBL/GenBank/DDBJ databases">
        <authorList>
            <person name="Fulton L."/>
            <person name="Clifton S."/>
            <person name="Fulton B."/>
            <person name="Xu J."/>
            <person name="Minx P."/>
            <person name="Pepin K.H."/>
            <person name="Johnson M."/>
            <person name="Bhonagiri V."/>
            <person name="Nash W.E."/>
            <person name="Mardis E.R."/>
            <person name="Wilson R.K."/>
        </authorList>
    </citation>
    <scope>NUCLEOTIDE SEQUENCE [LARGE SCALE GENOMIC DNA]</scope>
    <source>
        <strain evidence="1 2">DSM 5476</strain>
    </source>
</reference>
<reference evidence="1 2" key="2">
    <citation type="submission" date="2009-02" db="EMBL/GenBank/DDBJ databases">
        <title>Draft genome sequence of Clostridium methylpentosum (DSM 5476).</title>
        <authorList>
            <person name="Sudarsanam P."/>
            <person name="Ley R."/>
            <person name="Guruge J."/>
            <person name="Turnbaugh P.J."/>
            <person name="Mahowald M."/>
            <person name="Liep D."/>
            <person name="Gordon J."/>
        </authorList>
    </citation>
    <scope>NUCLEOTIDE SEQUENCE [LARGE SCALE GENOMIC DNA]</scope>
    <source>
        <strain evidence="1 2">DSM 5476</strain>
    </source>
</reference>
<keyword evidence="2" id="KW-1185">Reference proteome</keyword>
<comment type="caution">
    <text evidence="1">The sequence shown here is derived from an EMBL/GenBank/DDBJ whole genome shotgun (WGS) entry which is preliminary data.</text>
</comment>
<accession>C0EI28</accession>
<dbReference type="STRING" id="537013.CLOSTMETH_03523"/>
<gene>
    <name evidence="1" type="ORF">CLOSTMETH_03523</name>
</gene>
<dbReference type="HOGENOM" id="CLU_2435662_0_0_9"/>
<dbReference type="AlphaFoldDB" id="C0EI28"/>